<dbReference type="EMBL" id="QJJV01000047">
    <property type="protein sequence ID" value="PXX04220.1"/>
    <property type="molecule type" value="Genomic_DNA"/>
</dbReference>
<keyword evidence="3" id="KW-1185">Reference proteome</keyword>
<feature type="domain" description="Filamentous haemagglutinin FhaB/tRNA nuclease CdiA-like TPS" evidence="1">
    <location>
        <begin position="50"/>
        <end position="150"/>
    </location>
</feature>
<accession>A0ABX5MDA7</accession>
<gene>
    <name evidence="2" type="ORF">C7400_14714</name>
</gene>
<dbReference type="Pfam" id="PF05860">
    <property type="entry name" value="TPS"/>
    <property type="match status" value="1"/>
</dbReference>
<dbReference type="InterPro" id="IPR012334">
    <property type="entry name" value="Pectin_lyas_fold"/>
</dbReference>
<dbReference type="SUPFAM" id="SSF51126">
    <property type="entry name" value="Pectin lyase-like"/>
    <property type="match status" value="1"/>
</dbReference>
<evidence type="ECO:0000313" key="3">
    <source>
        <dbReference type="Proteomes" id="UP000247515"/>
    </source>
</evidence>
<dbReference type="SMART" id="SM00912">
    <property type="entry name" value="Haemagg_act"/>
    <property type="match status" value="1"/>
</dbReference>
<dbReference type="Gene3D" id="2.160.20.10">
    <property type="entry name" value="Single-stranded right-handed beta-helix, Pectin lyase-like"/>
    <property type="match status" value="1"/>
</dbReference>
<name>A0ABX5MDA7_9BURK</name>
<evidence type="ECO:0000313" key="2">
    <source>
        <dbReference type="EMBL" id="PXX04220.1"/>
    </source>
</evidence>
<sequence>MKDHVESSGERVFRPRQMCIRAAIVFAMADAHAGGIVPDAGTATSVTTAANGHQTVAIAPAVGGVSNNTYSSFNVSKSGADLNNVGVNAGTIVNQVTSTNPSLIQGAISVLGPRANVILANPNGITVDGGSFVNAGHVVLSTGQVSFSDTTISPGQIQRNVVLTTSGGTITIGPGGLSGTLVNLDLIAKQLAVNGPVTNSFTSSSGGVRAMIGSSASTYDSGYSPSDNSHDWLASTTPAKAANPGIAVDITAAGGLTGGRVELVVTDQGAGVRSAGSLYATAGDVIVQADGAITTTAGSITAANAASLVASGAVSMEATKVQASGDVTITSGGVMSLADGQVLAGNDVGLNAVGALAAQGMTVGAANNTTLSATAMAITDDSSGFSKITADNALSLTATGDINIVGSQLQSGLIASSGVASGGDLTLSAGGSITNRSDATNLGILFAANGAAVLNAQGDINNNNARMLANGNVTLTAQGDVNNVIDHTGGVNGGAPLAYSREGGRFLFFQHTSSGFDVDYGTVTEPDQLAYIASTAGNVSIAGRNINNSGGIIQSNDGDITLTALQAFSNAAVFAGQASESRSCFIFCHGSASSTVTPYGGTIQSGGDISISAGSSAINSGGNVYAQGNLDVTAPVTYATGVTGYSAINQEHGFKAFFGSTWAQIIATDVGGGFSADGLVRLTGDAVINGGYIAGGKGTSVTGGITTLRLPSRTPVQIGQHLGLASWGWY</sequence>
<comment type="caution">
    <text evidence="2">The sequence shown here is derived from an EMBL/GenBank/DDBJ whole genome shotgun (WGS) entry which is preliminary data.</text>
</comment>
<organism evidence="2 3">
    <name type="scientific">Paraburkholderia tropica</name>
    <dbReference type="NCBI Taxonomy" id="92647"/>
    <lineage>
        <taxon>Bacteria</taxon>
        <taxon>Pseudomonadati</taxon>
        <taxon>Pseudomonadota</taxon>
        <taxon>Betaproteobacteria</taxon>
        <taxon>Burkholderiales</taxon>
        <taxon>Burkholderiaceae</taxon>
        <taxon>Paraburkholderia</taxon>
    </lineage>
</organism>
<proteinExistence type="predicted"/>
<dbReference type="Proteomes" id="UP000247515">
    <property type="component" value="Unassembled WGS sequence"/>
</dbReference>
<reference evidence="2 3" key="1">
    <citation type="submission" date="2018-05" db="EMBL/GenBank/DDBJ databases">
        <title>Genomic Encyclopedia of Type Strains, Phase IV (KMG-V): Genome sequencing to study the core and pangenomes of soil and plant-associated prokaryotes.</title>
        <authorList>
            <person name="Whitman W."/>
        </authorList>
    </citation>
    <scope>NUCLEOTIDE SEQUENCE [LARGE SCALE GENOMIC DNA]</scope>
    <source>
        <strain evidence="2 3">SIr-6563</strain>
    </source>
</reference>
<dbReference type="InterPro" id="IPR008638">
    <property type="entry name" value="FhaB/CdiA-like_TPS"/>
</dbReference>
<dbReference type="NCBIfam" id="TIGR01901">
    <property type="entry name" value="adhes_NPXG"/>
    <property type="match status" value="1"/>
</dbReference>
<dbReference type="RefSeq" id="WP_309147657.1">
    <property type="nucleotide sequence ID" value="NZ_JBBBEG010000047.1"/>
</dbReference>
<protein>
    <submittedName>
        <fullName evidence="2">Filamentous hemagglutinin family protein</fullName>
    </submittedName>
</protein>
<evidence type="ECO:0000259" key="1">
    <source>
        <dbReference type="SMART" id="SM00912"/>
    </source>
</evidence>
<dbReference type="InterPro" id="IPR011050">
    <property type="entry name" value="Pectin_lyase_fold/virulence"/>
</dbReference>